<dbReference type="InterPro" id="IPR001584">
    <property type="entry name" value="Integrase_cat-core"/>
</dbReference>
<dbReference type="SUPFAM" id="SSF53098">
    <property type="entry name" value="Ribonuclease H-like"/>
    <property type="match status" value="1"/>
</dbReference>
<dbReference type="Pfam" id="PF13683">
    <property type="entry name" value="rve_3"/>
    <property type="match status" value="1"/>
</dbReference>
<dbReference type="AlphaFoldDB" id="A0A9D1GSW6"/>
<reference evidence="2" key="1">
    <citation type="submission" date="2020-10" db="EMBL/GenBank/DDBJ databases">
        <authorList>
            <person name="Gilroy R."/>
        </authorList>
    </citation>
    <scope>NUCLEOTIDE SEQUENCE</scope>
    <source>
        <strain evidence="2">CHK33-4379</strain>
    </source>
</reference>
<dbReference type="PANTHER" id="PTHR47515">
    <property type="entry name" value="LOW CALCIUM RESPONSE LOCUS PROTEIN T"/>
    <property type="match status" value="1"/>
</dbReference>
<dbReference type="Proteomes" id="UP000824136">
    <property type="component" value="Unassembled WGS sequence"/>
</dbReference>
<dbReference type="InterPro" id="IPR012337">
    <property type="entry name" value="RNaseH-like_sf"/>
</dbReference>
<protein>
    <submittedName>
        <fullName evidence="2">Transposase family protein</fullName>
    </submittedName>
</protein>
<dbReference type="EMBL" id="DVLL01000015">
    <property type="protein sequence ID" value="HIT58846.1"/>
    <property type="molecule type" value="Genomic_DNA"/>
</dbReference>
<evidence type="ECO:0000259" key="1">
    <source>
        <dbReference type="PROSITE" id="PS50994"/>
    </source>
</evidence>
<name>A0A9D1GSW6_9FIRM</name>
<dbReference type="PROSITE" id="PS50994">
    <property type="entry name" value="INTEGRASE"/>
    <property type="match status" value="1"/>
</dbReference>
<gene>
    <name evidence="2" type="ORF">IAC39_03935</name>
</gene>
<reference evidence="2" key="2">
    <citation type="journal article" date="2021" name="PeerJ">
        <title>Extensive microbial diversity within the chicken gut microbiome revealed by metagenomics and culture.</title>
        <authorList>
            <person name="Gilroy R."/>
            <person name="Ravi A."/>
            <person name="Getino M."/>
            <person name="Pursley I."/>
            <person name="Horton D.L."/>
            <person name="Alikhan N.F."/>
            <person name="Baker D."/>
            <person name="Gharbi K."/>
            <person name="Hall N."/>
            <person name="Watson M."/>
            <person name="Adriaenssens E.M."/>
            <person name="Foster-Nyarko E."/>
            <person name="Jarju S."/>
            <person name="Secka A."/>
            <person name="Antonio M."/>
            <person name="Oren A."/>
            <person name="Chaudhuri R.R."/>
            <person name="La Ragione R."/>
            <person name="Hildebrand F."/>
            <person name="Pallen M.J."/>
        </authorList>
    </citation>
    <scope>NUCLEOTIDE SEQUENCE</scope>
    <source>
        <strain evidence="2">CHK33-4379</strain>
    </source>
</reference>
<proteinExistence type="predicted"/>
<dbReference type="GO" id="GO:0015074">
    <property type="term" value="P:DNA integration"/>
    <property type="evidence" value="ECO:0007669"/>
    <property type="project" value="InterPro"/>
</dbReference>
<evidence type="ECO:0000313" key="2">
    <source>
        <dbReference type="EMBL" id="HIT58846.1"/>
    </source>
</evidence>
<feature type="domain" description="Integrase catalytic" evidence="1">
    <location>
        <begin position="1"/>
        <end position="131"/>
    </location>
</feature>
<dbReference type="GO" id="GO:0003676">
    <property type="term" value="F:nucleic acid binding"/>
    <property type="evidence" value="ECO:0007669"/>
    <property type="project" value="InterPro"/>
</dbReference>
<dbReference type="InterPro" id="IPR036397">
    <property type="entry name" value="RNaseH_sf"/>
</dbReference>
<organism evidence="2 3">
    <name type="scientific">Candidatus Faeciplasma pullistercoris</name>
    <dbReference type="NCBI Taxonomy" id="2840800"/>
    <lineage>
        <taxon>Bacteria</taxon>
        <taxon>Bacillati</taxon>
        <taxon>Bacillota</taxon>
        <taxon>Clostridia</taxon>
        <taxon>Eubacteriales</taxon>
        <taxon>Oscillospiraceae</taxon>
        <taxon>Oscillospiraceae incertae sedis</taxon>
        <taxon>Candidatus Faeciplasma</taxon>
    </lineage>
</organism>
<sequence>MEIRLMQSGTAEAVKAVFEKLFQRYGMPRVIRSDNGVPFAVNCSPLGLTRLSAWWVYLGIRPDRTDPGSPTQNGSHERMHADLSREIQGKFAGGVAANQRAIDAWVEEYNFVRPHESIGMMTPSEVYTKSDMLYEGTPDTIEYPIGFETRKINKHGYVKVNKTLIQVSTALRGLTVGLQAQGEREFVLWLGDYPLGIVSTETFSFSCLETKPLNSR</sequence>
<accession>A0A9D1GSW6</accession>
<comment type="caution">
    <text evidence="2">The sequence shown here is derived from an EMBL/GenBank/DDBJ whole genome shotgun (WGS) entry which is preliminary data.</text>
</comment>
<dbReference type="PANTHER" id="PTHR47515:SF2">
    <property type="entry name" value="INTEGRASE CORE DOMAIN PROTEIN"/>
    <property type="match status" value="1"/>
</dbReference>
<dbReference type="Gene3D" id="3.30.420.10">
    <property type="entry name" value="Ribonuclease H-like superfamily/Ribonuclease H"/>
    <property type="match status" value="1"/>
</dbReference>
<evidence type="ECO:0000313" key="3">
    <source>
        <dbReference type="Proteomes" id="UP000824136"/>
    </source>
</evidence>